<dbReference type="GO" id="GO:0004553">
    <property type="term" value="F:hydrolase activity, hydrolyzing O-glycosyl compounds"/>
    <property type="evidence" value="ECO:0007669"/>
    <property type="project" value="InterPro"/>
</dbReference>
<feature type="chain" id="PRO_5039181123" evidence="4">
    <location>
        <begin position="31"/>
        <end position="1111"/>
    </location>
</feature>
<dbReference type="Pfam" id="PF00933">
    <property type="entry name" value="Glyco_hydro_3"/>
    <property type="match status" value="1"/>
</dbReference>
<dbReference type="EMBL" id="RHJS01000002">
    <property type="protein sequence ID" value="RRK30640.1"/>
    <property type="molecule type" value="Genomic_DNA"/>
</dbReference>
<accession>A0A426DCP1</accession>
<dbReference type="InterPro" id="IPR013783">
    <property type="entry name" value="Ig-like_fold"/>
</dbReference>
<dbReference type="InterPro" id="IPR026891">
    <property type="entry name" value="Fn3-like"/>
</dbReference>
<dbReference type="PRINTS" id="PR00133">
    <property type="entry name" value="GLHYDRLASE3"/>
</dbReference>
<evidence type="ECO:0000256" key="3">
    <source>
        <dbReference type="SAM" id="Phobius"/>
    </source>
</evidence>
<reference evidence="6" key="1">
    <citation type="submission" date="2018-10" db="EMBL/GenBank/DDBJ databases">
        <title>Schaedlerella arabinophila gen. nov. sp. nov., isolated from the mouse intestinal tract and comparative analysis with the genome of the closely related altered Schaedler flora strain ASF502.</title>
        <authorList>
            <person name="Miyake S."/>
            <person name="Soh M."/>
            <person name="Seedorf H."/>
        </authorList>
    </citation>
    <scope>NUCLEOTIDE SEQUENCE [LARGE SCALE GENOMIC DNA]</scope>
    <source>
        <strain evidence="6">DSM 106076</strain>
    </source>
</reference>
<keyword evidence="3" id="KW-0472">Membrane</keyword>
<dbReference type="Proteomes" id="UP000274920">
    <property type="component" value="Unassembled WGS sequence"/>
</dbReference>
<dbReference type="InterPro" id="IPR017853">
    <property type="entry name" value="GH"/>
</dbReference>
<feature type="signal peptide" evidence="4">
    <location>
        <begin position="1"/>
        <end position="30"/>
    </location>
</feature>
<dbReference type="InterPro" id="IPR002772">
    <property type="entry name" value="Glyco_hydro_3_C"/>
</dbReference>
<evidence type="ECO:0000256" key="4">
    <source>
        <dbReference type="SAM" id="SignalP"/>
    </source>
</evidence>
<proteinExistence type="inferred from homology"/>
<feature type="transmembrane region" description="Helical" evidence="3">
    <location>
        <begin position="116"/>
        <end position="140"/>
    </location>
</feature>
<comment type="caution">
    <text evidence="6">The sequence shown here is derived from an EMBL/GenBank/DDBJ whole genome shotgun (WGS) entry which is preliminary data.</text>
</comment>
<keyword evidence="3" id="KW-0812">Transmembrane</keyword>
<dbReference type="Gene3D" id="3.20.20.300">
    <property type="entry name" value="Glycoside hydrolase, family 3, N-terminal domain"/>
    <property type="match status" value="1"/>
</dbReference>
<evidence type="ECO:0000313" key="6">
    <source>
        <dbReference type="EMBL" id="RRK30640.1"/>
    </source>
</evidence>
<dbReference type="Pfam" id="PF14310">
    <property type="entry name" value="Fn3-like"/>
    <property type="match status" value="1"/>
</dbReference>
<dbReference type="Gene3D" id="2.60.40.10">
    <property type="entry name" value="Immunoglobulins"/>
    <property type="match status" value="1"/>
</dbReference>
<dbReference type="AlphaFoldDB" id="A0A426DCP1"/>
<comment type="similarity">
    <text evidence="1">Belongs to the glycosyl hydrolase 3 family.</text>
</comment>
<dbReference type="Pfam" id="PF01915">
    <property type="entry name" value="Glyco_hydro_3_C"/>
    <property type="match status" value="1"/>
</dbReference>
<dbReference type="InterPro" id="IPR036881">
    <property type="entry name" value="Glyco_hydro_3_C_sf"/>
</dbReference>
<dbReference type="GO" id="GO:0005975">
    <property type="term" value="P:carbohydrate metabolic process"/>
    <property type="evidence" value="ECO:0007669"/>
    <property type="project" value="InterPro"/>
</dbReference>
<name>A0A426DCP1_9FIRM</name>
<evidence type="ECO:0000256" key="2">
    <source>
        <dbReference type="ARBA" id="ARBA00022801"/>
    </source>
</evidence>
<dbReference type="PANTHER" id="PTHR42715">
    <property type="entry name" value="BETA-GLUCOSIDASE"/>
    <property type="match status" value="1"/>
</dbReference>
<organism evidence="6 7">
    <name type="scientific">Schaedlerella arabinosiphila</name>
    <dbReference type="NCBI Taxonomy" id="2044587"/>
    <lineage>
        <taxon>Bacteria</taxon>
        <taxon>Bacillati</taxon>
        <taxon>Bacillota</taxon>
        <taxon>Clostridia</taxon>
        <taxon>Lachnospirales</taxon>
        <taxon>Lachnospiraceae</taxon>
        <taxon>Schaedlerella</taxon>
    </lineage>
</organism>
<protein>
    <submittedName>
        <fullName evidence="6">Beta-glucosidase</fullName>
    </submittedName>
</protein>
<keyword evidence="2" id="KW-0378">Hydrolase</keyword>
<evidence type="ECO:0000256" key="1">
    <source>
        <dbReference type="ARBA" id="ARBA00005336"/>
    </source>
</evidence>
<dbReference type="Gene3D" id="3.40.50.1700">
    <property type="entry name" value="Glycoside hydrolase family 3 C-terminal domain"/>
    <property type="match status" value="1"/>
</dbReference>
<feature type="transmembrane region" description="Helical" evidence="3">
    <location>
        <begin position="81"/>
        <end position="104"/>
    </location>
</feature>
<gene>
    <name evidence="6" type="ORF">EBB54_04060</name>
</gene>
<dbReference type="InterPro" id="IPR050288">
    <property type="entry name" value="Cellulose_deg_GH3"/>
</dbReference>
<evidence type="ECO:0000313" key="7">
    <source>
        <dbReference type="Proteomes" id="UP000274920"/>
    </source>
</evidence>
<feature type="domain" description="Fibronectin type III-like" evidence="5">
    <location>
        <begin position="560"/>
        <end position="634"/>
    </location>
</feature>
<keyword evidence="7" id="KW-1185">Reference proteome</keyword>
<dbReference type="SUPFAM" id="SSF52279">
    <property type="entry name" value="Beta-D-glucan exohydrolase, C-terminal domain"/>
    <property type="match status" value="1"/>
</dbReference>
<dbReference type="InterPro" id="IPR001764">
    <property type="entry name" value="Glyco_hydro_3_N"/>
</dbReference>
<sequence>MTKYGRSWIKKMILVFAMLFVFGYSPAVYAEEEPKQAPGQELMGEGQEEMSFEDMIGTMEKPEAEKKVIEENSDPAADEGVSTYTVIAFAAAAVLFMIAVLLMAIAGVKKKKSERLFFGFMTSAVSFTVIIAMTANILALGRYSLVMNKTFGKGKITVEQKEGSEGWDSEYNKKEYASADEAREAAMDLTQRVEAEGAVLMKNENSALPLAPDEKKITLLGVNSAHISAGAQGEGVNGQKGEMYSLQEGMEYAGFEVNPSTMELYESLFWSDDYKYETKLTNTTDESMAISKVYQYGHNSAGFSNDEPWIIGEVETDRYTSDIERTYKDYSGAAVVTLTRVGGEGSDLAMDMGVYKEYGGEEGKHYLELDTREQELIRYAKEHFSKVIVLINSSNAIELGDLNAKKTADNLGVDAILWIGGVGSTGTKAVGDILAGNVNPSGRTADIYPADFTADPTWNNFGSGKYTNIDETNSPDGYAYSVEYEEGIYIGYRYYETAEAEAQAGNYDSYSYEDAVVYPFGYGLSYTSFEMEYADTPAYTDGKFHFDVQVTNTGDMAGRQVVELYAEAPYTYGGIEKSKVVLAGFGKTEILEPGESGTVSIEVSRDDLASYDYQNEKCYVLDEGTYKFYLSENSHSWASISEEDSGKYFEYELEKIVYNTDDTKRESDEIAAVNQLDDVTNYHFVDYKDSNADNGYAHNMTREDFKGSFPTALTEADLVAGEDVIEGINYDAASDDQGDEMPATGVDNGLMLANVRGLDYDDPLWDDLMDQLTVSDLHGLCAYGHFETAEITSIAAPYTSDIDSPNGFVNFFKPNLVSNGYTTEVVLASTWNVELAREQGECIGEEGLQNEITGWYGPGLNTHRSAFGGRNFEYFSEDGVLAGKIVAAECSGAQSKGLMVYAKHYAVNDQEENRNSTLCTWVNEQAAREIYLKPFELYAKETVAEVEYLDENGTRQTAKMQGIGGVMTAYNMIGAVWAGACEGMDHVILRDEWGLDGGAITDAIGASYTYANADQAIRYGSDLLLAYDLQMEDTESAAAVQALREAAHHILYAKANSNAMNGLTTGTVIHYGTAPWKTVLFVCDALALLIAVSGIAMMVKAKQRKIEVVTE</sequence>
<evidence type="ECO:0000259" key="5">
    <source>
        <dbReference type="SMART" id="SM01217"/>
    </source>
</evidence>
<dbReference type="SMART" id="SM01217">
    <property type="entry name" value="Fn3_like"/>
    <property type="match status" value="1"/>
</dbReference>
<keyword evidence="3" id="KW-1133">Transmembrane helix</keyword>
<dbReference type="SUPFAM" id="SSF51445">
    <property type="entry name" value="(Trans)glycosidases"/>
    <property type="match status" value="1"/>
</dbReference>
<keyword evidence="4" id="KW-0732">Signal</keyword>
<dbReference type="InterPro" id="IPR036962">
    <property type="entry name" value="Glyco_hydro_3_N_sf"/>
</dbReference>
<dbReference type="PANTHER" id="PTHR42715:SF10">
    <property type="entry name" value="BETA-GLUCOSIDASE"/>
    <property type="match status" value="1"/>
</dbReference>